<proteinExistence type="predicted"/>
<sequence>MLKTVSTGKHEMEQIKRKKEYAKDKLMERSDETNWRNGKFGYAISAIIAYIYDIDTFVGKSEKVIREICVCVASLNGKLFVDDRNVSLENNSAFYAIDELQNVDENYSTRLIKQRTERWFELRASAKITGSTLYKGLGFDGLKNQKDYFEGQFCGVPSKTPSEYIANAMKHGQDNEINAYSQKSAGNPMSSAMAATHFSDKVESEMRQMGEIESADLCRDIRMWWEAEDCSGIPALERFRMRESLRKRLLSHVEFCKFPPPTMNVAGWPIQLWEALLSHIDAKTMLYELCHGGCYNVRAFSTDMFQGSSTNSVGGNSGQDRRTDGGDNHNIPTLFKKCGE</sequence>
<evidence type="ECO:0000313" key="3">
    <source>
        <dbReference type="Proteomes" id="UP000828390"/>
    </source>
</evidence>
<comment type="caution">
    <text evidence="2">The sequence shown here is derived from an EMBL/GenBank/DDBJ whole genome shotgun (WGS) entry which is preliminary data.</text>
</comment>
<dbReference type="Gene3D" id="3.90.320.10">
    <property type="match status" value="1"/>
</dbReference>
<evidence type="ECO:0000313" key="2">
    <source>
        <dbReference type="EMBL" id="KAH3809782.1"/>
    </source>
</evidence>
<reference evidence="2" key="2">
    <citation type="submission" date="2020-11" db="EMBL/GenBank/DDBJ databases">
        <authorList>
            <person name="McCartney M.A."/>
            <person name="Auch B."/>
            <person name="Kono T."/>
            <person name="Mallez S."/>
            <person name="Becker A."/>
            <person name="Gohl D.M."/>
            <person name="Silverstein K.A.T."/>
            <person name="Koren S."/>
            <person name="Bechman K.B."/>
            <person name="Herman A."/>
            <person name="Abrahante J.E."/>
            <person name="Garbe J."/>
        </authorList>
    </citation>
    <scope>NUCLEOTIDE SEQUENCE</scope>
    <source>
        <strain evidence="2">Duluth1</strain>
        <tissue evidence="2">Whole animal</tissue>
    </source>
</reference>
<name>A0A9D4JJI9_DREPO</name>
<protein>
    <submittedName>
        <fullName evidence="2">Uncharacterized protein</fullName>
    </submittedName>
</protein>
<evidence type="ECO:0000256" key="1">
    <source>
        <dbReference type="SAM" id="MobiDB-lite"/>
    </source>
</evidence>
<dbReference type="EMBL" id="JAIWYP010000006">
    <property type="protein sequence ID" value="KAH3809782.1"/>
    <property type="molecule type" value="Genomic_DNA"/>
</dbReference>
<feature type="region of interest" description="Disordered" evidence="1">
    <location>
        <begin position="308"/>
        <end position="332"/>
    </location>
</feature>
<gene>
    <name evidence="2" type="ORF">DPMN_138161</name>
</gene>
<dbReference type="InterPro" id="IPR011604">
    <property type="entry name" value="PDDEXK-like_dom_sf"/>
</dbReference>
<dbReference type="Proteomes" id="UP000828390">
    <property type="component" value="Unassembled WGS sequence"/>
</dbReference>
<accession>A0A9D4JJI9</accession>
<keyword evidence="3" id="KW-1185">Reference proteome</keyword>
<dbReference type="AlphaFoldDB" id="A0A9D4JJI9"/>
<organism evidence="2 3">
    <name type="scientific">Dreissena polymorpha</name>
    <name type="common">Zebra mussel</name>
    <name type="synonym">Mytilus polymorpha</name>
    <dbReference type="NCBI Taxonomy" id="45954"/>
    <lineage>
        <taxon>Eukaryota</taxon>
        <taxon>Metazoa</taxon>
        <taxon>Spiralia</taxon>
        <taxon>Lophotrochozoa</taxon>
        <taxon>Mollusca</taxon>
        <taxon>Bivalvia</taxon>
        <taxon>Autobranchia</taxon>
        <taxon>Heteroconchia</taxon>
        <taxon>Euheterodonta</taxon>
        <taxon>Imparidentia</taxon>
        <taxon>Neoheterodontei</taxon>
        <taxon>Myida</taxon>
        <taxon>Dreissenoidea</taxon>
        <taxon>Dreissenidae</taxon>
        <taxon>Dreissena</taxon>
    </lineage>
</organism>
<reference evidence="2" key="1">
    <citation type="journal article" date="2019" name="bioRxiv">
        <title>The Genome of the Zebra Mussel, Dreissena polymorpha: A Resource for Invasive Species Research.</title>
        <authorList>
            <person name="McCartney M.A."/>
            <person name="Auch B."/>
            <person name="Kono T."/>
            <person name="Mallez S."/>
            <person name="Zhang Y."/>
            <person name="Obille A."/>
            <person name="Becker A."/>
            <person name="Abrahante J.E."/>
            <person name="Garbe J."/>
            <person name="Badalamenti J.P."/>
            <person name="Herman A."/>
            <person name="Mangelson H."/>
            <person name="Liachko I."/>
            <person name="Sullivan S."/>
            <person name="Sone E.D."/>
            <person name="Koren S."/>
            <person name="Silverstein K.A.T."/>
            <person name="Beckman K.B."/>
            <person name="Gohl D.M."/>
        </authorList>
    </citation>
    <scope>NUCLEOTIDE SEQUENCE</scope>
    <source>
        <strain evidence="2">Duluth1</strain>
        <tissue evidence="2">Whole animal</tissue>
    </source>
</reference>